<feature type="DNA-binding region" description="H-T-H motif" evidence="2">
    <location>
        <begin position="28"/>
        <end position="47"/>
    </location>
</feature>
<organism evidence="5 6">
    <name type="scientific">Gordonia hankookensis</name>
    <dbReference type="NCBI Taxonomy" id="589403"/>
    <lineage>
        <taxon>Bacteria</taxon>
        <taxon>Bacillati</taxon>
        <taxon>Actinomycetota</taxon>
        <taxon>Actinomycetes</taxon>
        <taxon>Mycobacteriales</taxon>
        <taxon>Gordoniaceae</taxon>
        <taxon>Gordonia</taxon>
    </lineage>
</organism>
<feature type="compositionally biased region" description="Low complexity" evidence="3">
    <location>
        <begin position="188"/>
        <end position="197"/>
    </location>
</feature>
<comment type="caution">
    <text evidence="5">The sequence shown here is derived from an EMBL/GenBank/DDBJ whole genome shotgun (WGS) entry which is preliminary data.</text>
</comment>
<evidence type="ECO:0000313" key="6">
    <source>
        <dbReference type="Proteomes" id="UP000602395"/>
    </source>
</evidence>
<dbReference type="SUPFAM" id="SSF48498">
    <property type="entry name" value="Tetracyclin repressor-like, C-terminal domain"/>
    <property type="match status" value="1"/>
</dbReference>
<feature type="domain" description="HTH tetR-type" evidence="4">
    <location>
        <begin position="5"/>
        <end position="65"/>
    </location>
</feature>
<protein>
    <recommendedName>
        <fullName evidence="4">HTH tetR-type domain-containing protein</fullName>
    </recommendedName>
</protein>
<dbReference type="PROSITE" id="PS50977">
    <property type="entry name" value="HTH_TETR_2"/>
    <property type="match status" value="1"/>
</dbReference>
<keyword evidence="1 2" id="KW-0238">DNA-binding</keyword>
<dbReference type="InterPro" id="IPR036271">
    <property type="entry name" value="Tet_transcr_reg_TetR-rel_C_sf"/>
</dbReference>
<gene>
    <name evidence="5" type="ORF">IDF66_23670</name>
</gene>
<dbReference type="Proteomes" id="UP000602395">
    <property type="component" value="Unassembled WGS sequence"/>
</dbReference>
<name>A0ABR7WIQ7_9ACTN</name>
<dbReference type="EMBL" id="JACWMS010000006">
    <property type="protein sequence ID" value="MBD1322590.1"/>
    <property type="molecule type" value="Genomic_DNA"/>
</dbReference>
<evidence type="ECO:0000256" key="2">
    <source>
        <dbReference type="PROSITE-ProRule" id="PRU00335"/>
    </source>
</evidence>
<feature type="compositionally biased region" description="Polar residues" evidence="3">
    <location>
        <begin position="205"/>
        <end position="219"/>
    </location>
</feature>
<evidence type="ECO:0000256" key="3">
    <source>
        <dbReference type="SAM" id="MobiDB-lite"/>
    </source>
</evidence>
<accession>A0ABR7WIQ7</accession>
<feature type="region of interest" description="Disordered" evidence="3">
    <location>
        <begin position="188"/>
        <end position="219"/>
    </location>
</feature>
<proteinExistence type="predicted"/>
<evidence type="ECO:0000256" key="1">
    <source>
        <dbReference type="ARBA" id="ARBA00023125"/>
    </source>
</evidence>
<evidence type="ECO:0000259" key="4">
    <source>
        <dbReference type="PROSITE" id="PS50977"/>
    </source>
</evidence>
<dbReference type="Gene3D" id="1.10.10.60">
    <property type="entry name" value="Homeodomain-like"/>
    <property type="match status" value="1"/>
</dbReference>
<reference evidence="5 6" key="1">
    <citation type="submission" date="2020-09" db="EMBL/GenBank/DDBJ databases">
        <title>Novel species in genus Gordonia.</title>
        <authorList>
            <person name="Zhang G."/>
        </authorList>
    </citation>
    <scope>NUCLEOTIDE SEQUENCE [LARGE SCALE GENOMIC DNA]</scope>
    <source>
        <strain evidence="5 6">ON-33</strain>
    </source>
</reference>
<dbReference type="InterPro" id="IPR009057">
    <property type="entry name" value="Homeodomain-like_sf"/>
</dbReference>
<sequence>MAKPLIPVETIYERALVLLDDEGDSALSTRRLAADLRISTRTLYQQVGNRENLIRALVARHLSRLRLEFHEHGDWETTALQWCLGLHDALRAHPHLTELMTIDDGDAVMEYVSELVAATGKEGFDPPLAEECCRALVALTINHTIIEVRGMHDIKLSERDPESAAKTEANFVQSIRWILAGVRAEVTSARASATRAPRNPRKAASSRTAQRPSSTKARR</sequence>
<dbReference type="InterPro" id="IPR001647">
    <property type="entry name" value="HTH_TetR"/>
</dbReference>
<evidence type="ECO:0000313" key="5">
    <source>
        <dbReference type="EMBL" id="MBD1322590.1"/>
    </source>
</evidence>
<dbReference type="Gene3D" id="1.10.357.10">
    <property type="entry name" value="Tetracycline Repressor, domain 2"/>
    <property type="match status" value="1"/>
</dbReference>
<keyword evidence="6" id="KW-1185">Reference proteome</keyword>
<dbReference type="SUPFAM" id="SSF46689">
    <property type="entry name" value="Homeodomain-like"/>
    <property type="match status" value="1"/>
</dbReference>
<dbReference type="RefSeq" id="WP_190268881.1">
    <property type="nucleotide sequence ID" value="NZ_BAABAD010000005.1"/>
</dbReference>